<dbReference type="InterPro" id="IPR018247">
    <property type="entry name" value="EF_Hand_1_Ca_BS"/>
</dbReference>
<protein>
    <submittedName>
        <fullName evidence="8">Pyridoxal-dependent decarboxylase</fullName>
    </submittedName>
</protein>
<dbReference type="PROSITE" id="PS00018">
    <property type="entry name" value="EF_HAND_1"/>
    <property type="match status" value="1"/>
</dbReference>
<dbReference type="RefSeq" id="WP_069273898.1">
    <property type="nucleotide sequence ID" value="NZ_CP013444.1"/>
</dbReference>
<dbReference type="EMBL" id="CP013444">
    <property type="protein sequence ID" value="AOK18601.1"/>
    <property type="molecule type" value="Genomic_DNA"/>
</dbReference>
<dbReference type="InterPro" id="IPR015421">
    <property type="entry name" value="PyrdxlP-dep_Trfase_major"/>
</dbReference>
<evidence type="ECO:0000256" key="5">
    <source>
        <dbReference type="ARBA" id="ARBA00023239"/>
    </source>
</evidence>
<dbReference type="Pfam" id="PF00282">
    <property type="entry name" value="Pyridoxal_deC"/>
    <property type="match status" value="1"/>
</dbReference>
<dbReference type="Gene3D" id="3.40.640.10">
    <property type="entry name" value="Type I PLP-dependent aspartate aminotransferase-like (Major domain)"/>
    <property type="match status" value="1"/>
</dbReference>
<organism evidence="8 9">
    <name type="scientific">Burkholderia cepacia</name>
    <name type="common">Pseudomonas cepacia</name>
    <dbReference type="NCBI Taxonomy" id="292"/>
    <lineage>
        <taxon>Bacteria</taxon>
        <taxon>Pseudomonadati</taxon>
        <taxon>Pseudomonadota</taxon>
        <taxon>Betaproteobacteria</taxon>
        <taxon>Burkholderiales</taxon>
        <taxon>Burkholderiaceae</taxon>
        <taxon>Burkholderia</taxon>
        <taxon>Burkholderia cepacia complex</taxon>
    </lineage>
</organism>
<keyword evidence="4 6" id="KW-0663">Pyridoxal phosphate</keyword>
<dbReference type="SUPFAM" id="SSF53383">
    <property type="entry name" value="PLP-dependent transferases"/>
    <property type="match status" value="1"/>
</dbReference>
<evidence type="ECO:0000256" key="3">
    <source>
        <dbReference type="ARBA" id="ARBA00022793"/>
    </source>
</evidence>
<feature type="modified residue" description="N6-(pyridoxal phosphate)lysine" evidence="6">
    <location>
        <position position="285"/>
    </location>
</feature>
<dbReference type="PANTHER" id="PTHR11999">
    <property type="entry name" value="GROUP II PYRIDOXAL-5-PHOSPHATE DECARBOXYLASE"/>
    <property type="match status" value="1"/>
</dbReference>
<comment type="cofactor">
    <cofactor evidence="1 6 7">
        <name>pyridoxal 5'-phosphate</name>
        <dbReference type="ChEBI" id="CHEBI:597326"/>
    </cofactor>
</comment>
<dbReference type="Gene3D" id="3.90.1150.10">
    <property type="entry name" value="Aspartate Aminotransferase, domain 1"/>
    <property type="match status" value="1"/>
</dbReference>
<gene>
    <name evidence="8" type="ORF">WT26_21485</name>
</gene>
<evidence type="ECO:0000256" key="7">
    <source>
        <dbReference type="RuleBase" id="RU000382"/>
    </source>
</evidence>
<evidence type="ECO:0000313" key="8">
    <source>
        <dbReference type="EMBL" id="AOK18601.1"/>
    </source>
</evidence>
<reference evidence="8 9" key="1">
    <citation type="submission" date="2015-12" db="EMBL/GenBank/DDBJ databases">
        <title>Diversity of Burkholderia near neighbor genomes.</title>
        <authorList>
            <person name="Sahl J."/>
            <person name="Wagner D."/>
            <person name="Keim P."/>
        </authorList>
    </citation>
    <scope>NUCLEOTIDE SEQUENCE [LARGE SCALE GENOMIC DNA]</scope>
    <source>
        <strain evidence="8 9">MSMB1184WGS</strain>
    </source>
</reference>
<dbReference type="GO" id="GO:0030170">
    <property type="term" value="F:pyridoxal phosphate binding"/>
    <property type="evidence" value="ECO:0007669"/>
    <property type="project" value="InterPro"/>
</dbReference>
<keyword evidence="5 7" id="KW-0456">Lyase</keyword>
<dbReference type="InterPro" id="IPR002129">
    <property type="entry name" value="PyrdxlP-dep_de-COase"/>
</dbReference>
<dbReference type="AlphaFoldDB" id="A0A1B4PXE3"/>
<keyword evidence="3" id="KW-0210">Decarboxylase</keyword>
<dbReference type="PANTHER" id="PTHR11999:SF70">
    <property type="entry name" value="MIP05841P"/>
    <property type="match status" value="1"/>
</dbReference>
<dbReference type="InterPro" id="IPR015422">
    <property type="entry name" value="PyrdxlP-dep_Trfase_small"/>
</dbReference>
<sequence>MDELALLADADRRAHAYLTSVDTRRVFPDAAALANLVAFDEPLPDAGRPGDDVLRLLDGAGSPATVASNGPNYFGFVIGAALPAAAAAERLMLAWDQCASSYANSPVAATIERQAARWVVDALDLPRDSAVGFGTSATACTLVALVAARRALLARKGWDIDEDGLIGAPEVKVVISALAHITVKKALRVLGFGMKRIVVAPVDAHGRIDPAQLPPLDDMTILCVQAGEVNTGEFDPFAALVPPAKAAGAWVHVDGAFGLWARASSKRALTDGIDGADSWTTDGHKWLNTPYDGAMVICRDADALAVAMNAAAVYSSAERDAQMNLNLEFSRRARGIPVWAALRALGRAGVATMVERHCAQAARVADGLRAAGYDVLNRVVLNQVLVRAATDAQTVAILEAAQASGDAWFGATVWQGRPAFRISVSSWRTEDAHIDRLVDLLAGLYKRHAG</sequence>
<dbReference type="InterPro" id="IPR015424">
    <property type="entry name" value="PyrdxlP-dep_Trfase"/>
</dbReference>
<dbReference type="GO" id="GO:0016831">
    <property type="term" value="F:carboxy-lyase activity"/>
    <property type="evidence" value="ECO:0007669"/>
    <property type="project" value="UniProtKB-KW"/>
</dbReference>
<dbReference type="GO" id="GO:0019752">
    <property type="term" value="P:carboxylic acid metabolic process"/>
    <property type="evidence" value="ECO:0007669"/>
    <property type="project" value="InterPro"/>
</dbReference>
<dbReference type="InterPro" id="IPR010977">
    <property type="entry name" value="Aromatic_deC"/>
</dbReference>
<evidence type="ECO:0000256" key="4">
    <source>
        <dbReference type="ARBA" id="ARBA00022898"/>
    </source>
</evidence>
<proteinExistence type="inferred from homology"/>
<evidence type="ECO:0000256" key="1">
    <source>
        <dbReference type="ARBA" id="ARBA00001933"/>
    </source>
</evidence>
<evidence type="ECO:0000313" key="9">
    <source>
        <dbReference type="Proteomes" id="UP000094776"/>
    </source>
</evidence>
<evidence type="ECO:0000256" key="2">
    <source>
        <dbReference type="ARBA" id="ARBA00009533"/>
    </source>
</evidence>
<comment type="similarity">
    <text evidence="2 7">Belongs to the group II decarboxylase family.</text>
</comment>
<dbReference type="Proteomes" id="UP000094776">
    <property type="component" value="Chromosome 2"/>
</dbReference>
<name>A0A1B4PXE3_BURCE</name>
<evidence type="ECO:0000256" key="6">
    <source>
        <dbReference type="PIRSR" id="PIRSR602129-50"/>
    </source>
</evidence>
<accession>A0A1B4PXE3</accession>